<name>A0A151T5S3_CAJCA</name>
<dbReference type="InterPro" id="IPR001789">
    <property type="entry name" value="Sig_transdc_resp-reg_receiver"/>
</dbReference>
<dbReference type="SUPFAM" id="SSF52172">
    <property type="entry name" value="CheY-like"/>
    <property type="match status" value="1"/>
</dbReference>
<dbReference type="Gramene" id="C.cajan_16449.t">
    <property type="protein sequence ID" value="C.cajan_16449.t"/>
    <property type="gene ID" value="C.cajan_16449"/>
</dbReference>
<dbReference type="Proteomes" id="UP000075243">
    <property type="component" value="Chromosome 8"/>
</dbReference>
<feature type="domain" description="Response regulatory" evidence="2">
    <location>
        <begin position="22"/>
        <end position="139"/>
    </location>
</feature>
<gene>
    <name evidence="3" type="ORF">KK1_016931</name>
</gene>
<keyword evidence="1" id="KW-0597">Phosphoprotein</keyword>
<dbReference type="PANTHER" id="PTHR43228:SF1">
    <property type="entry name" value="TWO-COMPONENT RESPONSE REGULATOR ARR22"/>
    <property type="match status" value="1"/>
</dbReference>
<dbReference type="InterPro" id="IPR011006">
    <property type="entry name" value="CheY-like_superfamily"/>
</dbReference>
<evidence type="ECO:0000259" key="2">
    <source>
        <dbReference type="PROSITE" id="PS50110"/>
    </source>
</evidence>
<dbReference type="STRING" id="3821.A0A151T5S3"/>
<reference evidence="3 4" key="1">
    <citation type="journal article" date="2012" name="Nat. Biotechnol.">
        <title>Draft genome sequence of pigeonpea (Cajanus cajan), an orphan legume crop of resource-poor farmers.</title>
        <authorList>
            <person name="Varshney R.K."/>
            <person name="Chen W."/>
            <person name="Li Y."/>
            <person name="Bharti A.K."/>
            <person name="Saxena R.K."/>
            <person name="Schlueter J.A."/>
            <person name="Donoghue M.T."/>
            <person name="Azam S."/>
            <person name="Fan G."/>
            <person name="Whaley A.M."/>
            <person name="Farmer A.D."/>
            <person name="Sheridan J."/>
            <person name="Iwata A."/>
            <person name="Tuteja R."/>
            <person name="Penmetsa R.V."/>
            <person name="Wu W."/>
            <person name="Upadhyaya H.D."/>
            <person name="Yang S.P."/>
            <person name="Shah T."/>
            <person name="Saxena K.B."/>
            <person name="Michael T."/>
            <person name="McCombie W.R."/>
            <person name="Yang B."/>
            <person name="Zhang G."/>
            <person name="Yang H."/>
            <person name="Wang J."/>
            <person name="Spillane C."/>
            <person name="Cook D.R."/>
            <person name="May G.D."/>
            <person name="Xu X."/>
            <person name="Jackson S.A."/>
        </authorList>
    </citation>
    <scope>NUCLEOTIDE SEQUENCE [LARGE SCALE GENOMIC DNA]</scope>
    <source>
        <strain evidence="4">cv. Asha</strain>
    </source>
</reference>
<dbReference type="OrthoDB" id="21225at2759"/>
<dbReference type="PROSITE" id="PS50110">
    <property type="entry name" value="RESPONSE_REGULATORY"/>
    <property type="match status" value="1"/>
</dbReference>
<organism evidence="3 4">
    <name type="scientific">Cajanus cajan</name>
    <name type="common">Pigeon pea</name>
    <name type="synonym">Cajanus indicus</name>
    <dbReference type="NCBI Taxonomy" id="3821"/>
    <lineage>
        <taxon>Eukaryota</taxon>
        <taxon>Viridiplantae</taxon>
        <taxon>Streptophyta</taxon>
        <taxon>Embryophyta</taxon>
        <taxon>Tracheophyta</taxon>
        <taxon>Spermatophyta</taxon>
        <taxon>Magnoliopsida</taxon>
        <taxon>eudicotyledons</taxon>
        <taxon>Gunneridae</taxon>
        <taxon>Pentapetalae</taxon>
        <taxon>rosids</taxon>
        <taxon>fabids</taxon>
        <taxon>Fabales</taxon>
        <taxon>Fabaceae</taxon>
        <taxon>Papilionoideae</taxon>
        <taxon>50 kb inversion clade</taxon>
        <taxon>NPAAA clade</taxon>
        <taxon>indigoferoid/millettioid clade</taxon>
        <taxon>Phaseoleae</taxon>
        <taxon>Cajanus</taxon>
    </lineage>
</organism>
<dbReference type="PANTHER" id="PTHR43228">
    <property type="entry name" value="TWO-COMPONENT RESPONSE REGULATOR"/>
    <property type="match status" value="1"/>
</dbReference>
<evidence type="ECO:0000313" key="3">
    <source>
        <dbReference type="EMBL" id="KYP62399.1"/>
    </source>
</evidence>
<dbReference type="AlphaFoldDB" id="A0A151T5S3"/>
<protein>
    <submittedName>
        <fullName evidence="3">Two-component response regulator ARR22</fullName>
    </submittedName>
</protein>
<evidence type="ECO:0000256" key="1">
    <source>
        <dbReference type="PROSITE-ProRule" id="PRU00169"/>
    </source>
</evidence>
<sequence>MEGQSSNKRKAIAEPEWDYEFSALVVEEDADVRMAHKEILTLVGARTCDTVGNGQEAVNLHLNGKTFDLILMDFDMPGGDGFVTTNKLRSMGVHSLILSVSGPCSQDTVQRFLKEIPIDGHYIKPLTVQMLQEALQKLNLKP</sequence>
<accession>A0A151T5S3</accession>
<keyword evidence="4" id="KW-1185">Reference proteome</keyword>
<dbReference type="Pfam" id="PF00072">
    <property type="entry name" value="Response_reg"/>
    <property type="match status" value="1"/>
</dbReference>
<dbReference type="Gene3D" id="3.40.50.2300">
    <property type="match status" value="1"/>
</dbReference>
<dbReference type="InterPro" id="IPR052048">
    <property type="entry name" value="ST_Response_Regulator"/>
</dbReference>
<dbReference type="CDD" id="cd17546">
    <property type="entry name" value="REC_hyHK_CKI1_RcsC-like"/>
    <property type="match status" value="1"/>
</dbReference>
<dbReference type="GO" id="GO:0000160">
    <property type="term" value="P:phosphorelay signal transduction system"/>
    <property type="evidence" value="ECO:0007669"/>
    <property type="project" value="InterPro"/>
</dbReference>
<evidence type="ECO:0000313" key="4">
    <source>
        <dbReference type="Proteomes" id="UP000075243"/>
    </source>
</evidence>
<dbReference type="SMART" id="SM00448">
    <property type="entry name" value="REC"/>
    <property type="match status" value="1"/>
</dbReference>
<proteinExistence type="predicted"/>
<feature type="modified residue" description="4-aspartylphosphate" evidence="1">
    <location>
        <position position="73"/>
    </location>
</feature>
<dbReference type="EMBL" id="CM003610">
    <property type="protein sequence ID" value="KYP62399.1"/>
    <property type="molecule type" value="Genomic_DNA"/>
</dbReference>